<dbReference type="InterPro" id="IPR023393">
    <property type="entry name" value="START-like_dom_sf"/>
</dbReference>
<dbReference type="Proteomes" id="UP000007590">
    <property type="component" value="Chromosome"/>
</dbReference>
<proteinExistence type="predicted"/>
<dbReference type="STRING" id="929556.Solca_0146"/>
<keyword evidence="1" id="KW-0812">Transmembrane</keyword>
<keyword evidence="3" id="KW-1185">Reference proteome</keyword>
<keyword evidence="1" id="KW-0472">Membrane</keyword>
<dbReference type="HOGENOM" id="CLU_104147_2_0_10"/>
<evidence type="ECO:0000313" key="2">
    <source>
        <dbReference type="EMBL" id="AFD05300.1"/>
    </source>
</evidence>
<dbReference type="KEGG" id="scn:Solca_0146"/>
<dbReference type="AlphaFoldDB" id="H8KXK4"/>
<evidence type="ECO:0000256" key="1">
    <source>
        <dbReference type="SAM" id="Phobius"/>
    </source>
</evidence>
<dbReference type="SUPFAM" id="SSF55961">
    <property type="entry name" value="Bet v1-like"/>
    <property type="match status" value="1"/>
</dbReference>
<reference evidence="2" key="1">
    <citation type="submission" date="2012-02" db="EMBL/GenBank/DDBJ databases">
        <title>The complete genome of Solitalea canadensis DSM 3403.</title>
        <authorList>
            <consortium name="US DOE Joint Genome Institute (JGI-PGF)"/>
            <person name="Lucas S."/>
            <person name="Copeland A."/>
            <person name="Lapidus A."/>
            <person name="Glavina del Rio T."/>
            <person name="Dalin E."/>
            <person name="Tice H."/>
            <person name="Bruce D."/>
            <person name="Goodwin L."/>
            <person name="Pitluck S."/>
            <person name="Peters L."/>
            <person name="Ovchinnikova G."/>
            <person name="Lu M."/>
            <person name="Kyrpides N."/>
            <person name="Mavromatis K."/>
            <person name="Ivanova N."/>
            <person name="Brettin T."/>
            <person name="Detter J.C."/>
            <person name="Han C."/>
            <person name="Larimer F."/>
            <person name="Land M."/>
            <person name="Hauser L."/>
            <person name="Markowitz V."/>
            <person name="Cheng J.-F."/>
            <person name="Hugenholtz P."/>
            <person name="Woyke T."/>
            <person name="Wu D."/>
            <person name="Spring S."/>
            <person name="Schroeder M."/>
            <person name="Kopitz M."/>
            <person name="Brambilla E."/>
            <person name="Klenk H.-P."/>
            <person name="Eisen J.A."/>
        </authorList>
    </citation>
    <scope>NUCLEOTIDE SEQUENCE</scope>
    <source>
        <strain evidence="2">DSM 3403</strain>
    </source>
</reference>
<evidence type="ECO:0008006" key="4">
    <source>
        <dbReference type="Google" id="ProtNLM"/>
    </source>
</evidence>
<dbReference type="RefSeq" id="WP_014678528.1">
    <property type="nucleotide sequence ID" value="NC_017770.1"/>
</dbReference>
<dbReference type="EMBL" id="CP003349">
    <property type="protein sequence ID" value="AFD05300.1"/>
    <property type="molecule type" value="Genomic_DNA"/>
</dbReference>
<dbReference type="CDD" id="cd07818">
    <property type="entry name" value="SRPBCC_1"/>
    <property type="match status" value="1"/>
</dbReference>
<keyword evidence="1" id="KW-1133">Transmembrane helix</keyword>
<dbReference type="OrthoDB" id="9807923at2"/>
<dbReference type="eggNOG" id="COG1670">
    <property type="taxonomic scope" value="Bacteria"/>
</dbReference>
<evidence type="ECO:0000313" key="3">
    <source>
        <dbReference type="Proteomes" id="UP000007590"/>
    </source>
</evidence>
<organism evidence="2 3">
    <name type="scientific">Solitalea canadensis (strain ATCC 29591 / DSM 3403 / JCM 21819 / LMG 8368 / NBRC 15130 / NCIMB 12057 / USAM 9D)</name>
    <name type="common">Flexibacter canadensis</name>
    <dbReference type="NCBI Taxonomy" id="929556"/>
    <lineage>
        <taxon>Bacteria</taxon>
        <taxon>Pseudomonadati</taxon>
        <taxon>Bacteroidota</taxon>
        <taxon>Sphingobacteriia</taxon>
        <taxon>Sphingobacteriales</taxon>
        <taxon>Sphingobacteriaceae</taxon>
        <taxon>Solitalea</taxon>
    </lineage>
</organism>
<sequence>MNTVSIIALIIVLLAIIFLLAALIAPKGYSFKREITINKPVQLVFDYLRHLKNQDQFNKWVMMDPHLKKSFRGNDGEVGFVYAWEGNKQAGVGEQEIIRIENNRKIEVEVRFDKPMKGVAYTPFTTMPISNNETKVTWGMSSKMNYPLNIILLFMNMDKMLGKDVEGSLELLKQNLEHQN</sequence>
<accession>H8KXK4</accession>
<protein>
    <recommendedName>
        <fullName evidence="4">Polyketide cyclase / dehydrase and lipid transport</fullName>
    </recommendedName>
</protein>
<name>H8KXK4_SOLCM</name>
<dbReference type="Gene3D" id="3.30.530.20">
    <property type="match status" value="1"/>
</dbReference>
<gene>
    <name evidence="2" type="ordered locus">Solca_0146</name>
</gene>
<feature type="transmembrane region" description="Helical" evidence="1">
    <location>
        <begin position="6"/>
        <end position="25"/>
    </location>
</feature>